<dbReference type="EMBL" id="KL197732">
    <property type="protein sequence ID" value="KDQ53684.1"/>
    <property type="molecule type" value="Genomic_DNA"/>
</dbReference>
<name>A0A067PFW8_9AGAM</name>
<protein>
    <recommendedName>
        <fullName evidence="3">Helitron helicase-like domain-containing protein</fullName>
    </recommendedName>
</protein>
<accession>A0A067PFW8</accession>
<dbReference type="PANTHER" id="PTHR45786:SF74">
    <property type="entry name" value="ATP-DEPENDENT DNA HELICASE"/>
    <property type="match status" value="1"/>
</dbReference>
<reference evidence="2" key="1">
    <citation type="journal article" date="2014" name="Proc. Natl. Acad. Sci. U.S.A.">
        <title>Extensive sampling of basidiomycete genomes demonstrates inadequacy of the white-rot/brown-rot paradigm for wood decay fungi.</title>
        <authorList>
            <person name="Riley R."/>
            <person name="Salamov A.A."/>
            <person name="Brown D.W."/>
            <person name="Nagy L.G."/>
            <person name="Floudas D."/>
            <person name="Held B.W."/>
            <person name="Levasseur A."/>
            <person name="Lombard V."/>
            <person name="Morin E."/>
            <person name="Otillar R."/>
            <person name="Lindquist E.A."/>
            <person name="Sun H."/>
            <person name="LaButti K.M."/>
            <person name="Schmutz J."/>
            <person name="Jabbour D."/>
            <person name="Luo H."/>
            <person name="Baker S.E."/>
            <person name="Pisabarro A.G."/>
            <person name="Walton J.D."/>
            <person name="Blanchette R.A."/>
            <person name="Henrissat B."/>
            <person name="Martin F."/>
            <person name="Cullen D."/>
            <person name="Hibbett D.S."/>
            <person name="Grigoriev I.V."/>
        </authorList>
    </citation>
    <scope>NUCLEOTIDE SEQUENCE [LARGE SCALE GENOMIC DNA]</scope>
    <source>
        <strain evidence="2">MUCL 33604</strain>
    </source>
</reference>
<dbReference type="InParanoid" id="A0A067PFW8"/>
<dbReference type="AlphaFoldDB" id="A0A067PFW8"/>
<sequence>MCCNHGKWVVSQLTPLPPELLKLYSVNTANPVDRAHAKEFQNNICMYNSALAMTSLGVNIDCSLNQEGGPYVFKIQGALYHRMGSLLPSNDNQQKRYAELYFSDSHNALDQRMNNNQGANRVVMQTLQDMLYHTNPFVNQFKAAFERVCETPNVQNLTVRLLVDPKSDQCRYNAPTADEVVAIVPGESAETTGTRDVICQLRGGAFQRISEGHPSYQPLHYVLLFPRGEQG</sequence>
<dbReference type="OrthoDB" id="2272314at2759"/>
<dbReference type="STRING" id="933084.A0A067PFW8"/>
<evidence type="ECO:0000313" key="2">
    <source>
        <dbReference type="Proteomes" id="UP000027265"/>
    </source>
</evidence>
<evidence type="ECO:0000313" key="1">
    <source>
        <dbReference type="EMBL" id="KDQ53684.1"/>
    </source>
</evidence>
<proteinExistence type="predicted"/>
<dbReference type="PANTHER" id="PTHR45786">
    <property type="entry name" value="DNA BINDING PROTEIN-LIKE"/>
    <property type="match status" value="1"/>
</dbReference>
<evidence type="ECO:0008006" key="3">
    <source>
        <dbReference type="Google" id="ProtNLM"/>
    </source>
</evidence>
<dbReference type="HOGENOM" id="CLU_001324_5_1_1"/>
<gene>
    <name evidence="1" type="ORF">JAAARDRAFT_61092</name>
</gene>
<keyword evidence="2" id="KW-1185">Reference proteome</keyword>
<organism evidence="1 2">
    <name type="scientific">Jaapia argillacea MUCL 33604</name>
    <dbReference type="NCBI Taxonomy" id="933084"/>
    <lineage>
        <taxon>Eukaryota</taxon>
        <taxon>Fungi</taxon>
        <taxon>Dikarya</taxon>
        <taxon>Basidiomycota</taxon>
        <taxon>Agaricomycotina</taxon>
        <taxon>Agaricomycetes</taxon>
        <taxon>Agaricomycetidae</taxon>
        <taxon>Jaapiales</taxon>
        <taxon>Jaapiaceae</taxon>
        <taxon>Jaapia</taxon>
    </lineage>
</organism>
<dbReference type="Proteomes" id="UP000027265">
    <property type="component" value="Unassembled WGS sequence"/>
</dbReference>